<dbReference type="Pfam" id="PF10647">
    <property type="entry name" value="Gmad1"/>
    <property type="match status" value="1"/>
</dbReference>
<dbReference type="EMBL" id="JBHLUH010000027">
    <property type="protein sequence ID" value="MFC0529231.1"/>
    <property type="molecule type" value="Genomic_DNA"/>
</dbReference>
<protein>
    <submittedName>
        <fullName evidence="6">LpqB family beta-propeller domain-containing protein</fullName>
    </submittedName>
</protein>
<dbReference type="Pfam" id="PF10646">
    <property type="entry name" value="Germane"/>
    <property type="match status" value="1"/>
</dbReference>
<dbReference type="Gene3D" id="2.130.10.10">
    <property type="entry name" value="YVTN repeat-like/Quinoprotein amine dehydrogenase"/>
    <property type="match status" value="1"/>
</dbReference>
<proteinExistence type="predicted"/>
<keyword evidence="7" id="KW-1185">Reference proteome</keyword>
<evidence type="ECO:0000259" key="5">
    <source>
        <dbReference type="Pfam" id="PF25976"/>
    </source>
</evidence>
<evidence type="ECO:0000256" key="2">
    <source>
        <dbReference type="SAM" id="SignalP"/>
    </source>
</evidence>
<feature type="domain" description="GerMN" evidence="3">
    <location>
        <begin position="187"/>
        <end position="303"/>
    </location>
</feature>
<feature type="signal peptide" evidence="2">
    <location>
        <begin position="1"/>
        <end position="21"/>
    </location>
</feature>
<sequence length="619" mass="66667">MRRRRVLAAAAAALAVGLSGCGIPDETEVRDIGPAPEPGFAQSGDVGQGPPTRDAAPTIEGFVDNFLAAPAGEPDKAVQRVRDYLTESSRERIKVDAGAGLNVVRVRDTTIAQAEQQGSYKVTLKVDQVGVLNEQGSIGPAALNETTYTFTIGGVEGPEGWYVTSPPTTDALLVSTDALRKYYTPLTIYFWSVDRTTLVPDARYMPNERDGGLRPTDVVDWLIKGPSSWLLGAVAEINDGTERRQNVPYPNDRLEVGLSAVATEQQTPAEQMVDMRDQLGWQLMWSLRPYLEGDLELRIDGQSSKTFHQDQMFYAANAAHHAAELEQSSEQPERFALYEGRIHRLKGSPGGGTQPLPRILLASGVNQELVSAALARESGPAGVLTAAALVRKKGEQFQLEVGSVVGDDAQPLDAGRPYASLGRPVWLKAPMNAGLVVVDRKHLYRFTANRAELERVVLPEEIDGKVTDVAASQDGRRIAVVAGGRVYILGVSRDGVQVDAKRARLVPTALRNVTAVDWSEESRIVIAGTGSDNKVAVWEMGLDGAIEEQQAGDAGGTVTDLAVYPVDPVSEAATKVMYAREGAAYDFHGDNSEIEANEVIGAPEQIDASRVTAPFFLLD</sequence>
<dbReference type="RefSeq" id="WP_377251783.1">
    <property type="nucleotide sequence ID" value="NZ_JBHLUH010000027.1"/>
</dbReference>
<gene>
    <name evidence="6" type="ORF">ACFFIA_16385</name>
</gene>
<name>A0ABV6M3H6_9ACTN</name>
<dbReference type="InterPro" id="IPR015943">
    <property type="entry name" value="WD40/YVTN_repeat-like_dom_sf"/>
</dbReference>
<feature type="domain" description="Lipoprotein LpqB C-terminal" evidence="4">
    <location>
        <begin position="350"/>
        <end position="553"/>
    </location>
</feature>
<organism evidence="6 7">
    <name type="scientific">Phytohabitans kaempferiae</name>
    <dbReference type="NCBI Taxonomy" id="1620943"/>
    <lineage>
        <taxon>Bacteria</taxon>
        <taxon>Bacillati</taxon>
        <taxon>Actinomycetota</taxon>
        <taxon>Actinomycetes</taxon>
        <taxon>Micromonosporales</taxon>
        <taxon>Micromonosporaceae</taxon>
    </lineage>
</organism>
<evidence type="ECO:0000259" key="3">
    <source>
        <dbReference type="Pfam" id="PF10646"/>
    </source>
</evidence>
<evidence type="ECO:0000259" key="4">
    <source>
        <dbReference type="Pfam" id="PF10647"/>
    </source>
</evidence>
<evidence type="ECO:0000313" key="6">
    <source>
        <dbReference type="EMBL" id="MFC0529231.1"/>
    </source>
</evidence>
<reference evidence="6 7" key="1">
    <citation type="submission" date="2024-09" db="EMBL/GenBank/DDBJ databases">
        <authorList>
            <person name="Sun Q."/>
            <person name="Mori K."/>
        </authorList>
    </citation>
    <scope>NUCLEOTIDE SEQUENCE [LARGE SCALE GENOMIC DNA]</scope>
    <source>
        <strain evidence="6 7">TBRC 3947</strain>
    </source>
</reference>
<keyword evidence="2" id="KW-0732">Signal</keyword>
<dbReference type="InterPro" id="IPR019606">
    <property type="entry name" value="GerMN"/>
</dbReference>
<dbReference type="PROSITE" id="PS51257">
    <property type="entry name" value="PROKAR_LIPOPROTEIN"/>
    <property type="match status" value="1"/>
</dbReference>
<dbReference type="SUPFAM" id="SSF75011">
    <property type="entry name" value="3-carboxy-cis,cis-mucoante lactonizing enzyme"/>
    <property type="match status" value="1"/>
</dbReference>
<comment type="caution">
    <text evidence="6">The sequence shown here is derived from an EMBL/GenBank/DDBJ whole genome shotgun (WGS) entry which is preliminary data.</text>
</comment>
<evidence type="ECO:0000256" key="1">
    <source>
        <dbReference type="SAM" id="MobiDB-lite"/>
    </source>
</evidence>
<dbReference type="InterPro" id="IPR018910">
    <property type="entry name" value="LpqB_C"/>
</dbReference>
<feature type="region of interest" description="Disordered" evidence="1">
    <location>
        <begin position="33"/>
        <end position="54"/>
    </location>
</feature>
<accession>A0ABV6M3H6</accession>
<feature type="chain" id="PRO_5047105883" evidence="2">
    <location>
        <begin position="22"/>
        <end position="619"/>
    </location>
</feature>
<evidence type="ECO:0000313" key="7">
    <source>
        <dbReference type="Proteomes" id="UP001589867"/>
    </source>
</evidence>
<dbReference type="Pfam" id="PF25976">
    <property type="entry name" value="LpqB_N"/>
    <property type="match status" value="1"/>
</dbReference>
<feature type="domain" description="Lipoprotein LpqB N-terminal" evidence="5">
    <location>
        <begin position="51"/>
        <end position="175"/>
    </location>
</feature>
<dbReference type="Proteomes" id="UP001589867">
    <property type="component" value="Unassembled WGS sequence"/>
</dbReference>
<dbReference type="InterPro" id="IPR059026">
    <property type="entry name" value="LpqB_N"/>
</dbReference>